<dbReference type="InterPro" id="IPR008930">
    <property type="entry name" value="Terpenoid_cyclase/PrenylTrfase"/>
</dbReference>
<dbReference type="Gene3D" id="1.50.10.20">
    <property type="match status" value="2"/>
</dbReference>
<proteinExistence type="predicted"/>
<dbReference type="Proteomes" id="UP000319852">
    <property type="component" value="Chromosome"/>
</dbReference>
<dbReference type="SUPFAM" id="SSF48239">
    <property type="entry name" value="Terpenoid cyclases/Protein prenyltransferases"/>
    <property type="match status" value="1"/>
</dbReference>
<evidence type="ECO:0000313" key="2">
    <source>
        <dbReference type="EMBL" id="QDS96785.1"/>
    </source>
</evidence>
<dbReference type="EMBL" id="CP036263">
    <property type="protein sequence ID" value="QDS96785.1"/>
    <property type="molecule type" value="Genomic_DNA"/>
</dbReference>
<accession>A0A517MPH6</accession>
<evidence type="ECO:0000256" key="1">
    <source>
        <dbReference type="SAM" id="SignalP"/>
    </source>
</evidence>
<sequence length="384" mass="41799" precursor="true">MNTKFFVIALASLILQFSTTAHTSAEVVLDQEPSIEASTPNSDSLEQAVEQGAAFLAKSQAADGSWSNKSGTGVTSLIAASLLANGRAADDPVVAKALTFLERNVRDTGGIHAVDSRYRNYETCLGIQCLLRANQDGKYDSVLKKAEHLIRDIQWDEEEGYNREHEGYGGAGYGSHNRPDLSNTSFLMETLNELGTDANDPAMYRALAFVSRTQNLPSEHNQTEIVKKNPDGGFYYTPIAGGASQAGETENGGLRSYGSMTYAGLKSMIYAGVDRDDPRVKAASEWIAKHYSLESNPGLGSAGLFYYYHTFAKALHALGKPTLTDAAGQKHNWRSELIKTLSTRQRPDGSWANDNERWLEADANLSTGYALMALSYCREPGALE</sequence>
<evidence type="ECO:0000313" key="3">
    <source>
        <dbReference type="Proteomes" id="UP000319852"/>
    </source>
</evidence>
<feature type="chain" id="PRO_5021936335" description="Squalene cyclase C-terminal domain-containing protein" evidence="1">
    <location>
        <begin position="24"/>
        <end position="384"/>
    </location>
</feature>
<gene>
    <name evidence="2" type="ORF">HG15A2_00430</name>
</gene>
<dbReference type="RefSeq" id="WP_218932209.1">
    <property type="nucleotide sequence ID" value="NZ_CP036263.1"/>
</dbReference>
<reference evidence="2 3" key="1">
    <citation type="submission" date="2019-02" db="EMBL/GenBank/DDBJ databases">
        <title>Deep-cultivation of Planctomycetes and their phenomic and genomic characterization uncovers novel biology.</title>
        <authorList>
            <person name="Wiegand S."/>
            <person name="Jogler M."/>
            <person name="Boedeker C."/>
            <person name="Pinto D."/>
            <person name="Vollmers J."/>
            <person name="Rivas-Marin E."/>
            <person name="Kohn T."/>
            <person name="Peeters S.H."/>
            <person name="Heuer A."/>
            <person name="Rast P."/>
            <person name="Oberbeckmann S."/>
            <person name="Bunk B."/>
            <person name="Jeske O."/>
            <person name="Meyerdierks A."/>
            <person name="Storesund J.E."/>
            <person name="Kallscheuer N."/>
            <person name="Luecker S."/>
            <person name="Lage O.M."/>
            <person name="Pohl T."/>
            <person name="Merkel B.J."/>
            <person name="Hornburger P."/>
            <person name="Mueller R.-W."/>
            <person name="Bruemmer F."/>
            <person name="Labrenz M."/>
            <person name="Spormann A.M."/>
            <person name="Op den Camp H."/>
            <person name="Overmann J."/>
            <person name="Amann R."/>
            <person name="Jetten M.S.M."/>
            <person name="Mascher T."/>
            <person name="Medema M.H."/>
            <person name="Devos D.P."/>
            <person name="Kaster A.-K."/>
            <person name="Ovreas L."/>
            <person name="Rohde M."/>
            <person name="Galperin M.Y."/>
            <person name="Jogler C."/>
        </authorList>
    </citation>
    <scope>NUCLEOTIDE SEQUENCE [LARGE SCALE GENOMIC DNA]</scope>
    <source>
        <strain evidence="2 3">HG15A2</strain>
    </source>
</reference>
<feature type="signal peptide" evidence="1">
    <location>
        <begin position="1"/>
        <end position="23"/>
    </location>
</feature>
<evidence type="ECO:0008006" key="4">
    <source>
        <dbReference type="Google" id="ProtNLM"/>
    </source>
</evidence>
<keyword evidence="3" id="KW-1185">Reference proteome</keyword>
<organism evidence="2 3">
    <name type="scientific">Adhaeretor mobilis</name>
    <dbReference type="NCBI Taxonomy" id="1930276"/>
    <lineage>
        <taxon>Bacteria</taxon>
        <taxon>Pseudomonadati</taxon>
        <taxon>Planctomycetota</taxon>
        <taxon>Planctomycetia</taxon>
        <taxon>Pirellulales</taxon>
        <taxon>Lacipirellulaceae</taxon>
        <taxon>Adhaeretor</taxon>
    </lineage>
</organism>
<dbReference type="CDD" id="cd00688">
    <property type="entry name" value="ISOPREN_C2_like"/>
    <property type="match status" value="1"/>
</dbReference>
<protein>
    <recommendedName>
        <fullName evidence="4">Squalene cyclase C-terminal domain-containing protein</fullName>
    </recommendedName>
</protein>
<dbReference type="KEGG" id="amob:HG15A2_00430"/>
<keyword evidence="1" id="KW-0732">Signal</keyword>
<dbReference type="AlphaFoldDB" id="A0A517MPH6"/>
<name>A0A517MPH6_9BACT</name>